<gene>
    <name evidence="2" type="ORF">J3R30DRAFT_3250423</name>
</gene>
<dbReference type="InterPro" id="IPR001810">
    <property type="entry name" value="F-box_dom"/>
</dbReference>
<dbReference type="InterPro" id="IPR036047">
    <property type="entry name" value="F-box-like_dom_sf"/>
</dbReference>
<dbReference type="OrthoDB" id="3365698at2759"/>
<evidence type="ECO:0000259" key="1">
    <source>
        <dbReference type="PROSITE" id="PS50181"/>
    </source>
</evidence>
<dbReference type="AlphaFoldDB" id="A0A9W9DFI0"/>
<feature type="domain" description="F-box" evidence="1">
    <location>
        <begin position="44"/>
        <end position="105"/>
    </location>
</feature>
<proteinExistence type="predicted"/>
<feature type="non-terminal residue" evidence="2">
    <location>
        <position position="158"/>
    </location>
</feature>
<dbReference type="Pfam" id="PF12937">
    <property type="entry name" value="F-box-like"/>
    <property type="match status" value="1"/>
</dbReference>
<organism evidence="2 3">
    <name type="scientific">Lentinula aciculospora</name>
    <dbReference type="NCBI Taxonomy" id="153920"/>
    <lineage>
        <taxon>Eukaryota</taxon>
        <taxon>Fungi</taxon>
        <taxon>Dikarya</taxon>
        <taxon>Basidiomycota</taxon>
        <taxon>Agaricomycotina</taxon>
        <taxon>Agaricomycetes</taxon>
        <taxon>Agaricomycetidae</taxon>
        <taxon>Agaricales</taxon>
        <taxon>Marasmiineae</taxon>
        <taxon>Omphalotaceae</taxon>
        <taxon>Lentinula</taxon>
    </lineage>
</organism>
<comment type="caution">
    <text evidence="2">The sequence shown here is derived from an EMBL/GenBank/DDBJ whole genome shotgun (WGS) entry which is preliminary data.</text>
</comment>
<sequence>LIDEAEEDLGRYNKELVRLRTVAAMVSNKQKTLEAYIGDLRCAVSPIRRLPPEILSDIFKYVCCNYVGVNCISKEKMSLPTVALSHVCTRWRRIVESTPSLWTSITLKHATKYVSSYWLETFLSTSRSSPLDLVVGYKHTALEDIALLMQHSNRWRNV</sequence>
<reference evidence="2" key="1">
    <citation type="submission" date="2022-08" db="EMBL/GenBank/DDBJ databases">
        <title>A Global Phylogenomic Analysis of the Shiitake Genus Lentinula.</title>
        <authorList>
            <consortium name="DOE Joint Genome Institute"/>
            <person name="Sierra-Patev S."/>
            <person name="Min B."/>
            <person name="Naranjo-Ortiz M."/>
            <person name="Looney B."/>
            <person name="Konkel Z."/>
            <person name="Slot J.C."/>
            <person name="Sakamoto Y."/>
            <person name="Steenwyk J.L."/>
            <person name="Rokas A."/>
            <person name="Carro J."/>
            <person name="Camarero S."/>
            <person name="Ferreira P."/>
            <person name="Molpeceres G."/>
            <person name="Ruiz-Duenas F.J."/>
            <person name="Serrano A."/>
            <person name="Henrissat B."/>
            <person name="Drula E."/>
            <person name="Hughes K.W."/>
            <person name="Mata J.L."/>
            <person name="Ishikawa N.K."/>
            <person name="Vargas-Isla R."/>
            <person name="Ushijima S."/>
            <person name="Smith C.A."/>
            <person name="Ahrendt S."/>
            <person name="Andreopoulos W."/>
            <person name="He G."/>
            <person name="Labutti K."/>
            <person name="Lipzen A."/>
            <person name="Ng V."/>
            <person name="Riley R."/>
            <person name="Sandor L."/>
            <person name="Barry K."/>
            <person name="Martinez A.T."/>
            <person name="Xiao Y."/>
            <person name="Gibbons J.G."/>
            <person name="Terashima K."/>
            <person name="Grigoriev I.V."/>
            <person name="Hibbett D.S."/>
        </authorList>
    </citation>
    <scope>NUCLEOTIDE SEQUENCE</scope>
    <source>
        <strain evidence="2">JLM2183</strain>
    </source>
</reference>
<keyword evidence="3" id="KW-1185">Reference proteome</keyword>
<dbReference type="EMBL" id="JAOTPV010000049">
    <property type="protein sequence ID" value="KAJ4466994.1"/>
    <property type="molecule type" value="Genomic_DNA"/>
</dbReference>
<feature type="non-terminal residue" evidence="2">
    <location>
        <position position="1"/>
    </location>
</feature>
<evidence type="ECO:0000313" key="3">
    <source>
        <dbReference type="Proteomes" id="UP001150266"/>
    </source>
</evidence>
<protein>
    <recommendedName>
        <fullName evidence="1">F-box domain-containing protein</fullName>
    </recommendedName>
</protein>
<dbReference type="SUPFAM" id="SSF81383">
    <property type="entry name" value="F-box domain"/>
    <property type="match status" value="1"/>
</dbReference>
<dbReference type="Proteomes" id="UP001150266">
    <property type="component" value="Unassembled WGS sequence"/>
</dbReference>
<name>A0A9W9DFI0_9AGAR</name>
<accession>A0A9W9DFI0</accession>
<dbReference type="Gene3D" id="1.20.1280.50">
    <property type="match status" value="1"/>
</dbReference>
<evidence type="ECO:0000313" key="2">
    <source>
        <dbReference type="EMBL" id="KAJ4466994.1"/>
    </source>
</evidence>
<dbReference type="PROSITE" id="PS50181">
    <property type="entry name" value="FBOX"/>
    <property type="match status" value="1"/>
</dbReference>